<dbReference type="Gene3D" id="1.10.10.10">
    <property type="entry name" value="Winged helix-like DNA-binding domain superfamily/Winged helix DNA-binding domain"/>
    <property type="match status" value="1"/>
</dbReference>
<dbReference type="GO" id="GO:0006355">
    <property type="term" value="P:regulation of DNA-templated transcription"/>
    <property type="evidence" value="ECO:0007669"/>
    <property type="project" value="InterPro"/>
</dbReference>
<dbReference type="SUPFAM" id="SSF46894">
    <property type="entry name" value="C-terminal effector domain of the bipartite response regulators"/>
    <property type="match status" value="1"/>
</dbReference>
<proteinExistence type="predicted"/>
<evidence type="ECO:0000313" key="5">
    <source>
        <dbReference type="EMBL" id="VFS25317.1"/>
    </source>
</evidence>
<evidence type="ECO:0000256" key="1">
    <source>
        <dbReference type="ARBA" id="ARBA00023125"/>
    </source>
</evidence>
<name>A0A484XPR2_9ENTR</name>
<dbReference type="InterPro" id="IPR016032">
    <property type="entry name" value="Sig_transdc_resp-reg_C-effctor"/>
</dbReference>
<keyword evidence="3" id="KW-1133">Transmembrane helix</keyword>
<dbReference type="EMBL" id="CAADIW010000019">
    <property type="protein sequence ID" value="VFS25317.1"/>
    <property type="molecule type" value="Genomic_DNA"/>
</dbReference>
<keyword evidence="1 2" id="KW-0238">DNA-binding</keyword>
<evidence type="ECO:0000256" key="2">
    <source>
        <dbReference type="PROSITE-ProRule" id="PRU01091"/>
    </source>
</evidence>
<feature type="transmembrane region" description="Helical" evidence="3">
    <location>
        <begin position="153"/>
        <end position="170"/>
    </location>
</feature>
<dbReference type="Proteomes" id="UP000351155">
    <property type="component" value="Unassembled WGS sequence"/>
</dbReference>
<keyword evidence="3" id="KW-0472">Membrane</keyword>
<dbReference type="Pfam" id="PF00486">
    <property type="entry name" value="Trans_reg_C"/>
    <property type="match status" value="1"/>
</dbReference>
<reference evidence="5 6" key="1">
    <citation type="submission" date="2019-03" db="EMBL/GenBank/DDBJ databases">
        <authorList>
            <consortium name="Pathogen Informatics"/>
        </authorList>
    </citation>
    <scope>NUCLEOTIDE SEQUENCE [LARGE SCALE GENOMIC DNA]</scope>
    <source>
        <strain evidence="5 6">NCTC12126</strain>
    </source>
</reference>
<evidence type="ECO:0000259" key="4">
    <source>
        <dbReference type="PROSITE" id="PS51755"/>
    </source>
</evidence>
<feature type="domain" description="OmpR/PhoB-type" evidence="4">
    <location>
        <begin position="2"/>
        <end position="107"/>
    </location>
</feature>
<organism evidence="5 6">
    <name type="scientific">Enterobacter cancerogenus</name>
    <dbReference type="NCBI Taxonomy" id="69218"/>
    <lineage>
        <taxon>Bacteria</taxon>
        <taxon>Pseudomonadati</taxon>
        <taxon>Pseudomonadota</taxon>
        <taxon>Gammaproteobacteria</taxon>
        <taxon>Enterobacterales</taxon>
        <taxon>Enterobacteriaceae</taxon>
        <taxon>Enterobacter</taxon>
        <taxon>Enterobacter cloacae complex</taxon>
    </lineage>
</organism>
<dbReference type="InterPro" id="IPR001867">
    <property type="entry name" value="OmpR/PhoB-type_DNA-bd"/>
</dbReference>
<accession>A0A484XPR2</accession>
<dbReference type="GO" id="GO:0003677">
    <property type="term" value="F:DNA binding"/>
    <property type="evidence" value="ECO:0007669"/>
    <property type="project" value="UniProtKB-UniRule"/>
</dbReference>
<evidence type="ECO:0000313" key="6">
    <source>
        <dbReference type="Proteomes" id="UP000351155"/>
    </source>
</evidence>
<evidence type="ECO:0000256" key="3">
    <source>
        <dbReference type="SAM" id="Phobius"/>
    </source>
</evidence>
<dbReference type="CDD" id="cd00383">
    <property type="entry name" value="trans_reg_C"/>
    <property type="match status" value="1"/>
</dbReference>
<feature type="DNA-binding region" description="OmpR/PhoB-type" evidence="2">
    <location>
        <begin position="2"/>
        <end position="107"/>
    </location>
</feature>
<dbReference type="GO" id="GO:0000160">
    <property type="term" value="P:phosphorelay signal transduction system"/>
    <property type="evidence" value="ECO:0007669"/>
    <property type="project" value="InterPro"/>
</dbReference>
<gene>
    <name evidence="5" type="ORF">NCTC12126_02235</name>
</gene>
<protein>
    <submittedName>
        <fullName evidence="5">Transcriptional regulator CadC</fullName>
    </submittedName>
</protein>
<keyword evidence="3" id="KW-0812">Transmembrane</keyword>
<dbReference type="PROSITE" id="PS51755">
    <property type="entry name" value="OMPR_PHOB"/>
    <property type="match status" value="1"/>
</dbReference>
<dbReference type="SMART" id="SM00862">
    <property type="entry name" value="Trans_reg_C"/>
    <property type="match status" value="1"/>
</dbReference>
<dbReference type="AlphaFoldDB" id="A0A484XPR2"/>
<sequence>MRPVFLINDSVLFEPDKRRLCPRDGYPDRAVLLHGPVSECLLLLLEHNGEVLTQRYLFSAVWEKQGAIVTTNALYQTIASIRKALKSVGLAENIVQTVPKEGFKAVTALQSGTLEEFILPAATAPKDGQPEEEKAYLPAPVVRPRKSLFSSKIAYGIAALLFLVSCFVLYQQLKPGDAPFADYHFIGNVEGCNVYSSLHDKMQSQNKFTSLVKRYPVQCSAGGRVYITLNHYQQGTSVIVCDKQADLTGAQCESILYREQYYEND</sequence>
<dbReference type="InterPro" id="IPR036388">
    <property type="entry name" value="WH-like_DNA-bd_sf"/>
</dbReference>